<feature type="binding site" evidence="2">
    <location>
        <position position="23"/>
    </location>
    <ligand>
        <name>substrate</name>
    </ligand>
</feature>
<dbReference type="NCBIfam" id="TIGR01221">
    <property type="entry name" value="rmlC"/>
    <property type="match status" value="1"/>
</dbReference>
<name>A0AA95JFM1_9BACL</name>
<dbReference type="GO" id="GO:0000271">
    <property type="term" value="P:polysaccharide biosynthetic process"/>
    <property type="evidence" value="ECO:0007669"/>
    <property type="project" value="TreeGrafter"/>
</dbReference>
<dbReference type="GO" id="GO:0005829">
    <property type="term" value="C:cytosol"/>
    <property type="evidence" value="ECO:0007669"/>
    <property type="project" value="TreeGrafter"/>
</dbReference>
<dbReference type="PANTHER" id="PTHR21047">
    <property type="entry name" value="DTDP-6-DEOXY-D-GLUCOSE-3,5 EPIMERASE"/>
    <property type="match status" value="1"/>
</dbReference>
<dbReference type="InterPro" id="IPR014710">
    <property type="entry name" value="RmlC-like_jellyroll"/>
</dbReference>
<feature type="active site" description="Proton donor" evidence="1">
    <location>
        <position position="132"/>
    </location>
</feature>
<protein>
    <recommendedName>
        <fullName evidence="4">dTDP-4-dehydrorhamnose 3,5-epimerase</fullName>
        <ecNumber evidence="4">5.1.3.13</ecNumber>
    </recommendedName>
    <alternativeName>
        <fullName evidence="4">Thymidine diphospho-4-keto-rhamnose 3,5-epimerase</fullName>
    </alternativeName>
</protein>
<dbReference type="PANTHER" id="PTHR21047:SF2">
    <property type="entry name" value="THYMIDINE DIPHOSPHO-4-KETO-RHAMNOSE 3,5-EPIMERASE"/>
    <property type="match status" value="1"/>
</dbReference>
<dbReference type="EMBL" id="CP119317">
    <property type="protein sequence ID" value="WEK53920.1"/>
    <property type="molecule type" value="Genomic_DNA"/>
</dbReference>
<comment type="pathway">
    <text evidence="4">Carbohydrate biosynthesis; dTDP-L-rhamnose biosynthesis.</text>
</comment>
<dbReference type="GO" id="GO:0008830">
    <property type="term" value="F:dTDP-4-dehydrorhamnose 3,5-epimerase activity"/>
    <property type="evidence" value="ECO:0007669"/>
    <property type="project" value="UniProtKB-UniRule"/>
</dbReference>
<comment type="similarity">
    <text evidence="4">Belongs to the dTDP-4-dehydrorhamnose 3,5-epimerase family.</text>
</comment>
<gene>
    <name evidence="5" type="primary">rfbC</name>
    <name evidence="5" type="ORF">P0Y55_15345</name>
</gene>
<proteinExistence type="inferred from homology"/>
<feature type="binding site" evidence="2">
    <location>
        <begin position="46"/>
        <end position="48"/>
    </location>
    <ligand>
        <name>substrate</name>
    </ligand>
</feature>
<dbReference type="GO" id="GO:0019305">
    <property type="term" value="P:dTDP-rhamnose biosynthetic process"/>
    <property type="evidence" value="ECO:0007669"/>
    <property type="project" value="UniProtKB-UniRule"/>
</dbReference>
<evidence type="ECO:0000256" key="4">
    <source>
        <dbReference type="RuleBase" id="RU364069"/>
    </source>
</evidence>
<dbReference type="Proteomes" id="UP001178662">
    <property type="component" value="Chromosome"/>
</dbReference>
<feature type="binding site" evidence="2">
    <location>
        <position position="119"/>
    </location>
    <ligand>
        <name>substrate</name>
    </ligand>
</feature>
<dbReference type="AlphaFoldDB" id="A0AA95JFM1"/>
<feature type="binding site" evidence="2">
    <location>
        <position position="167"/>
    </location>
    <ligand>
        <name>substrate</name>
    </ligand>
</feature>
<accession>A0AA95JFM1</accession>
<evidence type="ECO:0000313" key="5">
    <source>
        <dbReference type="EMBL" id="WEK53920.1"/>
    </source>
</evidence>
<evidence type="ECO:0000313" key="6">
    <source>
        <dbReference type="Proteomes" id="UP001178662"/>
    </source>
</evidence>
<feature type="binding site" evidence="2">
    <location>
        <position position="59"/>
    </location>
    <ligand>
        <name>substrate</name>
    </ligand>
</feature>
<dbReference type="InterPro" id="IPR011051">
    <property type="entry name" value="RmlC_Cupin_sf"/>
</dbReference>
<keyword evidence="4 5" id="KW-0413">Isomerase</keyword>
<evidence type="ECO:0000256" key="2">
    <source>
        <dbReference type="PIRSR" id="PIRSR600888-2"/>
    </source>
</evidence>
<comment type="function">
    <text evidence="4">Catalyzes the epimerization of the C3' and C5'positions of dTDP-6-deoxy-D-xylo-4-hexulose, forming dTDP-6-deoxy-L-lyxo-4-hexulose.</text>
</comment>
<feature type="binding site" evidence="2">
    <location>
        <position position="143"/>
    </location>
    <ligand>
        <name>substrate</name>
    </ligand>
</feature>
<dbReference type="EC" id="5.1.3.13" evidence="4"/>
<comment type="subunit">
    <text evidence="4">Homodimer.</text>
</comment>
<evidence type="ECO:0000256" key="3">
    <source>
        <dbReference type="PIRSR" id="PIRSR600888-3"/>
    </source>
</evidence>
<feature type="binding site" evidence="2">
    <location>
        <position position="72"/>
    </location>
    <ligand>
        <name>substrate</name>
    </ligand>
</feature>
<keyword evidence="6" id="KW-1185">Reference proteome</keyword>
<reference evidence="5" key="1">
    <citation type="submission" date="2023-03" db="EMBL/GenBank/DDBJ databases">
        <title>Andean soil-derived lignocellulolytic bacterial consortium as a source of novel taxa and putative plastic-active enzymes.</title>
        <authorList>
            <person name="Diaz-Garcia L."/>
            <person name="Chuvochina M."/>
            <person name="Feuerriegel G."/>
            <person name="Bunk B."/>
            <person name="Sproer C."/>
            <person name="Streit W.R."/>
            <person name="Rodriguez L.M."/>
            <person name="Overmann J."/>
            <person name="Jimenez D.J."/>
        </authorList>
    </citation>
    <scope>NUCLEOTIDE SEQUENCE</scope>
    <source>
        <strain evidence="5">MAG 2441</strain>
    </source>
</reference>
<comment type="catalytic activity">
    <reaction evidence="4">
        <text>dTDP-4-dehydro-6-deoxy-alpha-D-glucose = dTDP-4-dehydro-beta-L-rhamnose</text>
        <dbReference type="Rhea" id="RHEA:16969"/>
        <dbReference type="ChEBI" id="CHEBI:57649"/>
        <dbReference type="ChEBI" id="CHEBI:62830"/>
        <dbReference type="EC" id="5.1.3.13"/>
    </reaction>
</comment>
<dbReference type="Gene3D" id="2.60.120.10">
    <property type="entry name" value="Jelly Rolls"/>
    <property type="match status" value="1"/>
</dbReference>
<dbReference type="InterPro" id="IPR000888">
    <property type="entry name" value="RmlC-like"/>
</dbReference>
<organism evidence="5 6">
    <name type="scientific">Candidatus Cohnella colombiensis</name>
    <dbReference type="NCBI Taxonomy" id="3121368"/>
    <lineage>
        <taxon>Bacteria</taxon>
        <taxon>Bacillati</taxon>
        <taxon>Bacillota</taxon>
        <taxon>Bacilli</taxon>
        <taxon>Bacillales</taxon>
        <taxon>Paenibacillaceae</taxon>
        <taxon>Cohnella</taxon>
    </lineage>
</organism>
<evidence type="ECO:0000256" key="1">
    <source>
        <dbReference type="PIRSR" id="PIRSR600888-1"/>
    </source>
</evidence>
<feature type="site" description="Participates in a stacking interaction with the thymidine ring of dTDP-4-oxo-6-deoxyglucose" evidence="3">
    <location>
        <position position="138"/>
    </location>
</feature>
<feature type="binding site" evidence="2">
    <location>
        <position position="28"/>
    </location>
    <ligand>
        <name>substrate</name>
    </ligand>
</feature>
<dbReference type="CDD" id="cd00438">
    <property type="entry name" value="cupin_RmlC"/>
    <property type="match status" value="1"/>
</dbReference>
<feature type="active site" description="Proton acceptor" evidence="1">
    <location>
        <position position="62"/>
    </location>
</feature>
<dbReference type="SUPFAM" id="SSF51182">
    <property type="entry name" value="RmlC-like cupins"/>
    <property type="match status" value="1"/>
</dbReference>
<dbReference type="Pfam" id="PF00908">
    <property type="entry name" value="dTDP_sugar_isom"/>
    <property type="match status" value="1"/>
</dbReference>
<sequence>MIVREGKLNGIKLIEPAVFADNRGFFVESYNAERYAEHDITMTFIQDNHSLSVESGVIRGLHYQLNPCGQTKLVRVTAGAIYDVVVDIRQGSPTFGKWEGFELSVENKHQLLVPVGFAHGFCTLVPNTEVQYKVDNLYSPEHDRGIAWDDPAIGIAWPISEAILSQKDARNPVLAEAELNFEYE</sequence>